<feature type="compositionally biased region" description="Polar residues" evidence="1">
    <location>
        <begin position="341"/>
        <end position="367"/>
    </location>
</feature>
<evidence type="ECO:0000256" key="2">
    <source>
        <dbReference type="SAM" id="SignalP"/>
    </source>
</evidence>
<keyword evidence="4" id="KW-1185">Reference proteome</keyword>
<organism evidence="3 4">
    <name type="scientific">Deinococcus cellulosilyticus (strain DSM 18568 / NBRC 106333 / KACC 11606 / 5516J-15)</name>
    <dbReference type="NCBI Taxonomy" id="1223518"/>
    <lineage>
        <taxon>Bacteria</taxon>
        <taxon>Thermotogati</taxon>
        <taxon>Deinococcota</taxon>
        <taxon>Deinococci</taxon>
        <taxon>Deinococcales</taxon>
        <taxon>Deinococcaceae</taxon>
        <taxon>Deinococcus</taxon>
    </lineage>
</organism>
<feature type="chain" id="PRO_5022170781" description="DUF1795 domain-containing protein" evidence="2">
    <location>
        <begin position="24"/>
        <end position="426"/>
    </location>
</feature>
<evidence type="ECO:0000313" key="3">
    <source>
        <dbReference type="EMBL" id="GEM44945.1"/>
    </source>
</evidence>
<sequence length="426" mass="47013">MVFHQTLKTWTVGLFLIGLVAQAAPPSTPDGWTRQAQGNTWVLQPRNLKAGATYQVTVFPVTPLKGQALDAWLKAVIAKDAAKRGKITQNEGIREQNGIQIGTLEVQSQKKQLYLLYFAFQANNGLGQAMLVQTAKDQAVGGHYNSDTADLLSGLIEDLADQPAPSAPSQSTPSTSEEAQDAPFKWITKPGKGVQAGDIQGVYLAYVPKFNALTLFYEYKEQLALLLKDGTAYLGLRVPPEDLDVKASRKNEPEQWTKWKSSGQKLLMLNGKNQKWEELKFRKVLPAKTGEKLGGDFEYLENNSNVYYGGSIYEEHYLFSPNGAFEVSSASEFASMNSGAQVMGHSQQTRDGASGAVSTSAGISYSTDHAGRDPERYGTYTLKGYTLELRLKNGEVQRKLFFFTSSKKDEIFIENATYFPPSKDQE</sequence>
<accession>A0A511MWI9</accession>
<dbReference type="RefSeq" id="WP_146882131.1">
    <property type="nucleotide sequence ID" value="NZ_BJXB01000002.1"/>
</dbReference>
<dbReference type="Proteomes" id="UP000321306">
    <property type="component" value="Unassembled WGS sequence"/>
</dbReference>
<reference evidence="3 4" key="1">
    <citation type="submission" date="2019-07" db="EMBL/GenBank/DDBJ databases">
        <title>Whole genome shotgun sequence of Deinococcus cellulosilyticus NBRC 106333.</title>
        <authorList>
            <person name="Hosoyama A."/>
            <person name="Uohara A."/>
            <person name="Ohji S."/>
            <person name="Ichikawa N."/>
        </authorList>
    </citation>
    <scope>NUCLEOTIDE SEQUENCE [LARGE SCALE GENOMIC DNA]</scope>
    <source>
        <strain evidence="3 4">NBRC 106333</strain>
    </source>
</reference>
<dbReference type="OrthoDB" id="55890at2"/>
<comment type="caution">
    <text evidence="3">The sequence shown here is derived from an EMBL/GenBank/DDBJ whole genome shotgun (WGS) entry which is preliminary data.</text>
</comment>
<proteinExistence type="predicted"/>
<gene>
    <name evidence="3" type="ORF">DC3_05800</name>
</gene>
<evidence type="ECO:0000256" key="1">
    <source>
        <dbReference type="SAM" id="MobiDB-lite"/>
    </source>
</evidence>
<protein>
    <recommendedName>
        <fullName evidence="5">DUF1795 domain-containing protein</fullName>
    </recommendedName>
</protein>
<name>A0A511MWI9_DEIC1</name>
<feature type="compositionally biased region" description="Low complexity" evidence="1">
    <location>
        <begin position="162"/>
        <end position="177"/>
    </location>
</feature>
<dbReference type="AlphaFoldDB" id="A0A511MWI9"/>
<feature type="region of interest" description="Disordered" evidence="1">
    <location>
        <begin position="162"/>
        <end position="182"/>
    </location>
</feature>
<evidence type="ECO:0000313" key="4">
    <source>
        <dbReference type="Proteomes" id="UP000321306"/>
    </source>
</evidence>
<dbReference type="EMBL" id="BJXB01000002">
    <property type="protein sequence ID" value="GEM44945.1"/>
    <property type="molecule type" value="Genomic_DNA"/>
</dbReference>
<evidence type="ECO:0008006" key="5">
    <source>
        <dbReference type="Google" id="ProtNLM"/>
    </source>
</evidence>
<keyword evidence="2" id="KW-0732">Signal</keyword>
<feature type="signal peptide" evidence="2">
    <location>
        <begin position="1"/>
        <end position="23"/>
    </location>
</feature>
<feature type="region of interest" description="Disordered" evidence="1">
    <location>
        <begin position="341"/>
        <end position="370"/>
    </location>
</feature>